<dbReference type="EC" id="6.3.4.15" evidence="5"/>
<proteinExistence type="predicted"/>
<keyword evidence="2" id="KW-0547">Nucleotide-binding</keyword>
<dbReference type="GO" id="GO:0004077">
    <property type="term" value="F:biotin--[biotin carboxyl-carrier protein] ligase activity"/>
    <property type="evidence" value="ECO:0007669"/>
    <property type="project" value="UniProtKB-EC"/>
</dbReference>
<gene>
    <name evidence="8" type="ORF">KTA_36610</name>
</gene>
<dbReference type="CDD" id="cd16442">
    <property type="entry name" value="BPL"/>
    <property type="match status" value="1"/>
</dbReference>
<evidence type="ECO:0000313" key="8">
    <source>
        <dbReference type="EMBL" id="BBH95462.1"/>
    </source>
</evidence>
<keyword evidence="3" id="KW-0067">ATP-binding</keyword>
<dbReference type="InterPro" id="IPR045864">
    <property type="entry name" value="aa-tRNA-synth_II/BPL/LPL"/>
</dbReference>
<dbReference type="SUPFAM" id="SSF50037">
    <property type="entry name" value="C-terminal domain of transcriptional repressors"/>
    <property type="match status" value="1"/>
</dbReference>
<reference evidence="8" key="1">
    <citation type="submission" date="2018-12" db="EMBL/GenBank/DDBJ databases">
        <title>Novel natural products biosynthetic potential of the class Ktedonobacteria.</title>
        <authorList>
            <person name="Zheng Y."/>
            <person name="Saitou A."/>
            <person name="Wang C.M."/>
            <person name="Toyoda A."/>
            <person name="Minakuchi Y."/>
            <person name="Sekiguchi Y."/>
            <person name="Ueda K."/>
            <person name="Takano H."/>
            <person name="Sakai Y."/>
            <person name="Yokota A."/>
            <person name="Yabe S."/>
        </authorList>
    </citation>
    <scope>NUCLEOTIDE SEQUENCE</scope>
    <source>
        <strain evidence="8">A3-2</strain>
    </source>
</reference>
<feature type="region of interest" description="Disordered" evidence="6">
    <location>
        <begin position="169"/>
        <end position="190"/>
    </location>
</feature>
<evidence type="ECO:0000256" key="3">
    <source>
        <dbReference type="ARBA" id="ARBA00022840"/>
    </source>
</evidence>
<name>A0A455T7P4_9CHLR</name>
<dbReference type="PANTHER" id="PTHR12835">
    <property type="entry name" value="BIOTIN PROTEIN LIGASE"/>
    <property type="match status" value="1"/>
</dbReference>
<dbReference type="InterPro" id="IPR004408">
    <property type="entry name" value="Biotin_CoA_COase_ligase"/>
</dbReference>
<organism evidence="8">
    <name type="scientific">Thermogemmatispora argillosa</name>
    <dbReference type="NCBI Taxonomy" id="2045280"/>
    <lineage>
        <taxon>Bacteria</taxon>
        <taxon>Bacillati</taxon>
        <taxon>Chloroflexota</taxon>
        <taxon>Ktedonobacteria</taxon>
        <taxon>Thermogemmatisporales</taxon>
        <taxon>Thermogemmatisporaceae</taxon>
        <taxon>Thermogemmatispora</taxon>
    </lineage>
</organism>
<evidence type="ECO:0000256" key="1">
    <source>
        <dbReference type="ARBA" id="ARBA00022598"/>
    </source>
</evidence>
<keyword evidence="1" id="KW-0436">Ligase</keyword>
<accession>A0A455T7P4</accession>
<sequence>MTGSERLHLDRLRQMVGTRLIGKGEARLLYLPVVDSTNTLAMQRAIEVGADESLEGLVVLTESQTAGRGRQGRRWVDVAGRNVLLSMVLYPRFPLPLMTMFSALAVLETIADTAGLVAAIKWPNDILIGERKVAGILIETSSDRAGRLVAVLGIGVNVNGRSEDLAIEQSAGGSVQSRPEAPAAASAPLVQAPTPTTLEAECGHAVSREAFIAHLLEHVEDFYLALQKEVEAHGEPSALTAPAISTAIFSLPVVQLIRERWRSSLQTLGRAVRIQQGARLLEGKAEGINESGELLLRCHSGELVTVTWGDVGHLAQ</sequence>
<dbReference type="Pfam" id="PF03099">
    <property type="entry name" value="BPL_LplA_LipB"/>
    <property type="match status" value="1"/>
</dbReference>
<dbReference type="AlphaFoldDB" id="A0A455T7P4"/>
<dbReference type="PANTHER" id="PTHR12835:SF5">
    <property type="entry name" value="BIOTIN--PROTEIN LIGASE"/>
    <property type="match status" value="1"/>
</dbReference>
<dbReference type="InterPro" id="IPR004143">
    <property type="entry name" value="BPL_LPL_catalytic"/>
</dbReference>
<evidence type="ECO:0000256" key="4">
    <source>
        <dbReference type="ARBA" id="ARBA00023267"/>
    </source>
</evidence>
<dbReference type="Pfam" id="PF02237">
    <property type="entry name" value="BPL_C"/>
    <property type="match status" value="1"/>
</dbReference>
<keyword evidence="4" id="KW-0092">Biotin</keyword>
<dbReference type="EMBL" id="AP019377">
    <property type="protein sequence ID" value="BBH95462.1"/>
    <property type="molecule type" value="Genomic_DNA"/>
</dbReference>
<evidence type="ECO:0000256" key="6">
    <source>
        <dbReference type="SAM" id="MobiDB-lite"/>
    </source>
</evidence>
<dbReference type="GO" id="GO:0005737">
    <property type="term" value="C:cytoplasm"/>
    <property type="evidence" value="ECO:0007669"/>
    <property type="project" value="TreeGrafter"/>
</dbReference>
<dbReference type="SUPFAM" id="SSF55681">
    <property type="entry name" value="Class II aaRS and biotin synthetases"/>
    <property type="match status" value="1"/>
</dbReference>
<evidence type="ECO:0000259" key="7">
    <source>
        <dbReference type="PROSITE" id="PS51733"/>
    </source>
</evidence>
<feature type="domain" description="BPL/LPL catalytic" evidence="7">
    <location>
        <begin position="31"/>
        <end position="227"/>
    </location>
</feature>
<dbReference type="InterPro" id="IPR003142">
    <property type="entry name" value="BPL_C"/>
</dbReference>
<dbReference type="GO" id="GO:0005524">
    <property type="term" value="F:ATP binding"/>
    <property type="evidence" value="ECO:0007669"/>
    <property type="project" value="UniProtKB-KW"/>
</dbReference>
<feature type="compositionally biased region" description="Low complexity" evidence="6">
    <location>
        <begin position="179"/>
        <end position="190"/>
    </location>
</feature>
<dbReference type="NCBIfam" id="TIGR00121">
    <property type="entry name" value="birA_ligase"/>
    <property type="match status" value="1"/>
</dbReference>
<evidence type="ECO:0000256" key="2">
    <source>
        <dbReference type="ARBA" id="ARBA00022741"/>
    </source>
</evidence>
<evidence type="ECO:0000256" key="5">
    <source>
        <dbReference type="ARBA" id="ARBA00024227"/>
    </source>
</evidence>
<dbReference type="PROSITE" id="PS51733">
    <property type="entry name" value="BPL_LPL_CATALYTIC"/>
    <property type="match status" value="1"/>
</dbReference>
<dbReference type="Gene3D" id="3.30.930.10">
    <property type="entry name" value="Bira Bifunctional Protein, Domain 2"/>
    <property type="match status" value="1"/>
</dbReference>
<dbReference type="InterPro" id="IPR008988">
    <property type="entry name" value="Transcriptional_repressor_C"/>
</dbReference>
<protein>
    <recommendedName>
        <fullName evidence="5">biotin--[biotin carboxyl-carrier protein] ligase</fullName>
        <ecNumber evidence="5">6.3.4.15</ecNumber>
    </recommendedName>
</protein>
<dbReference type="Gene3D" id="2.30.30.100">
    <property type="match status" value="1"/>
</dbReference>